<dbReference type="InterPro" id="IPR001926">
    <property type="entry name" value="TrpB-like_PALP"/>
</dbReference>
<evidence type="ECO:0000256" key="5">
    <source>
        <dbReference type="ARBA" id="ARBA00022605"/>
    </source>
</evidence>
<dbReference type="Proteomes" id="UP001519288">
    <property type="component" value="Unassembled WGS sequence"/>
</dbReference>
<dbReference type="InterPro" id="IPR006654">
    <property type="entry name" value="Trp_synth_beta"/>
</dbReference>
<dbReference type="InterPro" id="IPR023026">
    <property type="entry name" value="Trp_synth_beta/beta-like"/>
</dbReference>
<dbReference type="HAMAP" id="MF_00133">
    <property type="entry name" value="Trp_synth_beta"/>
    <property type="match status" value="1"/>
</dbReference>
<feature type="domain" description="Tryptophan synthase beta chain-like PALP" evidence="12">
    <location>
        <begin position="58"/>
        <end position="382"/>
    </location>
</feature>
<dbReference type="PROSITE" id="PS00168">
    <property type="entry name" value="TRP_SYNTHASE_BETA"/>
    <property type="match status" value="1"/>
</dbReference>
<comment type="pathway">
    <text evidence="2 11">Amino-acid biosynthesis; L-tryptophan biosynthesis; L-tryptophan from chorismate: step 5/5.</text>
</comment>
<evidence type="ECO:0000256" key="6">
    <source>
        <dbReference type="ARBA" id="ARBA00022822"/>
    </source>
</evidence>
<keyword evidence="7 11" id="KW-0663">Pyridoxal phosphate</keyword>
<dbReference type="InterPro" id="IPR006653">
    <property type="entry name" value="Trp_synth_b_CS"/>
</dbReference>
<dbReference type="Pfam" id="PF00291">
    <property type="entry name" value="PALP"/>
    <property type="match status" value="1"/>
</dbReference>
<evidence type="ECO:0000256" key="2">
    <source>
        <dbReference type="ARBA" id="ARBA00004733"/>
    </source>
</evidence>
<evidence type="ECO:0000256" key="7">
    <source>
        <dbReference type="ARBA" id="ARBA00022898"/>
    </source>
</evidence>
<dbReference type="RefSeq" id="WP_209860154.1">
    <property type="nucleotide sequence ID" value="NZ_JAGGLD010000001.1"/>
</dbReference>
<evidence type="ECO:0000259" key="12">
    <source>
        <dbReference type="Pfam" id="PF00291"/>
    </source>
</evidence>
<comment type="subunit">
    <text evidence="4 11">Tetramer of two alpha and two beta chains.</text>
</comment>
<dbReference type="GO" id="GO:0004834">
    <property type="term" value="F:tryptophan synthase activity"/>
    <property type="evidence" value="ECO:0007669"/>
    <property type="project" value="UniProtKB-EC"/>
</dbReference>
<dbReference type="NCBIfam" id="TIGR00263">
    <property type="entry name" value="trpB"/>
    <property type="match status" value="1"/>
</dbReference>
<evidence type="ECO:0000256" key="10">
    <source>
        <dbReference type="ARBA" id="ARBA00049047"/>
    </source>
</evidence>
<evidence type="ECO:0000256" key="1">
    <source>
        <dbReference type="ARBA" id="ARBA00001933"/>
    </source>
</evidence>
<keyword evidence="6 11" id="KW-0822">Tryptophan biosynthesis</keyword>
<dbReference type="InterPro" id="IPR036052">
    <property type="entry name" value="TrpB-like_PALP_sf"/>
</dbReference>
<organism evidence="13 14">
    <name type="scientific">Paenibacillus shirakamiensis</name>
    <dbReference type="NCBI Taxonomy" id="1265935"/>
    <lineage>
        <taxon>Bacteria</taxon>
        <taxon>Bacillati</taxon>
        <taxon>Bacillota</taxon>
        <taxon>Bacilli</taxon>
        <taxon>Bacillales</taxon>
        <taxon>Paenibacillaceae</taxon>
        <taxon>Paenibacillus</taxon>
    </lineage>
</organism>
<keyword evidence="14" id="KW-1185">Reference proteome</keyword>
<dbReference type="PANTHER" id="PTHR48077">
    <property type="entry name" value="TRYPTOPHAN SYNTHASE-RELATED"/>
    <property type="match status" value="1"/>
</dbReference>
<reference evidence="13 14" key="1">
    <citation type="submission" date="2021-03" db="EMBL/GenBank/DDBJ databases">
        <title>Genomic Encyclopedia of Type Strains, Phase IV (KMG-IV): sequencing the most valuable type-strain genomes for metagenomic binning, comparative biology and taxonomic classification.</title>
        <authorList>
            <person name="Goeker M."/>
        </authorList>
    </citation>
    <scope>NUCLEOTIDE SEQUENCE [LARGE SCALE GENOMIC DNA]</scope>
    <source>
        <strain evidence="13 14">DSM 26806</strain>
    </source>
</reference>
<evidence type="ECO:0000313" key="13">
    <source>
        <dbReference type="EMBL" id="MBP2000270.1"/>
    </source>
</evidence>
<gene>
    <name evidence="11" type="primary">trpB</name>
    <name evidence="13" type="ORF">J2Z69_001289</name>
</gene>
<dbReference type="EC" id="4.2.1.20" evidence="11"/>
<evidence type="ECO:0000256" key="4">
    <source>
        <dbReference type="ARBA" id="ARBA00011270"/>
    </source>
</evidence>
<dbReference type="PIRSF" id="PIRSF001413">
    <property type="entry name" value="Trp_syn_beta"/>
    <property type="match status" value="1"/>
</dbReference>
<dbReference type="PANTHER" id="PTHR48077:SF3">
    <property type="entry name" value="TRYPTOPHAN SYNTHASE"/>
    <property type="match status" value="1"/>
</dbReference>
<evidence type="ECO:0000256" key="3">
    <source>
        <dbReference type="ARBA" id="ARBA00009982"/>
    </source>
</evidence>
<evidence type="ECO:0000256" key="8">
    <source>
        <dbReference type="ARBA" id="ARBA00023141"/>
    </source>
</evidence>
<name>A0ABS4JEY6_9BACL</name>
<comment type="caution">
    <text evidence="13">The sequence shown here is derived from an EMBL/GenBank/DDBJ whole genome shotgun (WGS) entry which is preliminary data.</text>
</comment>
<dbReference type="EMBL" id="JAGGLD010000001">
    <property type="protein sequence ID" value="MBP2000270.1"/>
    <property type="molecule type" value="Genomic_DNA"/>
</dbReference>
<evidence type="ECO:0000256" key="11">
    <source>
        <dbReference type="HAMAP-Rule" id="MF_00133"/>
    </source>
</evidence>
<dbReference type="Gene3D" id="3.40.50.1100">
    <property type="match status" value="2"/>
</dbReference>
<proteinExistence type="inferred from homology"/>
<keyword evidence="8 11" id="KW-0057">Aromatic amino acid biosynthesis</keyword>
<sequence>MSVELKAQVEGFFGQYGGAYVAETLIRNLEELNREYARIKDEPDFRKEIADLLKNFVGRPTPITALHRLTASHAGAKLYLKREDLTHTGAHKINNALAQAILAKRMGKTRIVAETGAGQHGVAVATACSLLGLTCVVYMGAVDAERQAPNVQRMNLLGAELHLVHAGQKTLKDAISEAIRDWITNVEDTHYLLGSAVGPSPFPDMVRDFQSIIGDEARAQILEAEGRLPDYVIACVGGGSNAIGMFNAFLADPEVKLVGVQAAGEGLESGKHASPLLKGTLGIIQGSLTYMLQDADGQILETHSIAPGLDYPGAGPQHSHLKDTGRVEYTSINDKEALLAFEELCRKEGILPALESSHAVAYALKLLDTLPSDALVLVNLSGRGDKDLSQAIAALKDIKQSEVLV</sequence>
<dbReference type="CDD" id="cd06446">
    <property type="entry name" value="Trp-synth_B"/>
    <property type="match status" value="1"/>
</dbReference>
<protein>
    <recommendedName>
        <fullName evidence="11">Tryptophan synthase beta chain</fullName>
        <ecNumber evidence="11">4.2.1.20</ecNumber>
    </recommendedName>
</protein>
<keyword evidence="9 11" id="KW-0456">Lyase</keyword>
<comment type="function">
    <text evidence="11">The beta subunit is responsible for the synthesis of L-tryptophan from indole and L-serine.</text>
</comment>
<feature type="modified residue" description="N6-(pyridoxal phosphate)lysine" evidence="11">
    <location>
        <position position="92"/>
    </location>
</feature>
<comment type="cofactor">
    <cofactor evidence="1 11">
        <name>pyridoxal 5'-phosphate</name>
        <dbReference type="ChEBI" id="CHEBI:597326"/>
    </cofactor>
</comment>
<evidence type="ECO:0000313" key="14">
    <source>
        <dbReference type="Proteomes" id="UP001519288"/>
    </source>
</evidence>
<evidence type="ECO:0000256" key="9">
    <source>
        <dbReference type="ARBA" id="ARBA00023239"/>
    </source>
</evidence>
<keyword evidence="5 11" id="KW-0028">Amino-acid biosynthesis</keyword>
<accession>A0ABS4JEY6</accession>
<comment type="similarity">
    <text evidence="3 11">Belongs to the TrpB family.</text>
</comment>
<comment type="catalytic activity">
    <reaction evidence="10 11">
        <text>(1S,2R)-1-C-(indol-3-yl)glycerol 3-phosphate + L-serine = D-glyceraldehyde 3-phosphate + L-tryptophan + H2O</text>
        <dbReference type="Rhea" id="RHEA:10532"/>
        <dbReference type="ChEBI" id="CHEBI:15377"/>
        <dbReference type="ChEBI" id="CHEBI:33384"/>
        <dbReference type="ChEBI" id="CHEBI:57912"/>
        <dbReference type="ChEBI" id="CHEBI:58866"/>
        <dbReference type="ChEBI" id="CHEBI:59776"/>
        <dbReference type="EC" id="4.2.1.20"/>
    </reaction>
</comment>
<dbReference type="SUPFAM" id="SSF53686">
    <property type="entry name" value="Tryptophan synthase beta subunit-like PLP-dependent enzymes"/>
    <property type="match status" value="1"/>
</dbReference>